<evidence type="ECO:0000256" key="4">
    <source>
        <dbReference type="ARBA" id="ARBA00019465"/>
    </source>
</evidence>
<dbReference type="GO" id="GO:0015940">
    <property type="term" value="P:pantothenate biosynthetic process"/>
    <property type="evidence" value="ECO:0007669"/>
    <property type="project" value="UniProtKB-UniPathway"/>
</dbReference>
<dbReference type="EC" id="1.1.1.169" evidence="3 9"/>
<feature type="domain" description="Ketopantoate reductase N-terminal" evidence="10">
    <location>
        <begin position="3"/>
        <end position="136"/>
    </location>
</feature>
<evidence type="ECO:0000256" key="5">
    <source>
        <dbReference type="ARBA" id="ARBA00022857"/>
    </source>
</evidence>
<evidence type="ECO:0000313" key="13">
    <source>
        <dbReference type="Proteomes" id="UP000199656"/>
    </source>
</evidence>
<keyword evidence="13" id="KW-1185">Reference proteome</keyword>
<evidence type="ECO:0000259" key="11">
    <source>
        <dbReference type="Pfam" id="PF08546"/>
    </source>
</evidence>
<dbReference type="SUPFAM" id="SSF51735">
    <property type="entry name" value="NAD(P)-binding Rossmann-fold domains"/>
    <property type="match status" value="1"/>
</dbReference>
<dbReference type="InterPro" id="IPR013752">
    <property type="entry name" value="KPA_reductase"/>
</dbReference>
<dbReference type="Proteomes" id="UP000199656">
    <property type="component" value="Unassembled WGS sequence"/>
</dbReference>
<organism evidence="12 13">
    <name type="scientific">Chitinophaga terrae</name>
    <name type="common">ex Kim and Jung 2007</name>
    <dbReference type="NCBI Taxonomy" id="408074"/>
    <lineage>
        <taxon>Bacteria</taxon>
        <taxon>Pseudomonadati</taxon>
        <taxon>Bacteroidota</taxon>
        <taxon>Chitinophagia</taxon>
        <taxon>Chitinophagales</taxon>
        <taxon>Chitinophagaceae</taxon>
        <taxon>Chitinophaga</taxon>
    </lineage>
</organism>
<dbReference type="EMBL" id="FNRL01000051">
    <property type="protein sequence ID" value="SEB11572.1"/>
    <property type="molecule type" value="Genomic_DNA"/>
</dbReference>
<keyword evidence="5 9" id="KW-0521">NADP</keyword>
<dbReference type="InterPro" id="IPR003710">
    <property type="entry name" value="ApbA"/>
</dbReference>
<gene>
    <name evidence="12" type="ORF">SAMN05660909_05595</name>
</gene>
<dbReference type="PANTHER" id="PTHR21708">
    <property type="entry name" value="PROBABLE 2-DEHYDROPANTOATE 2-REDUCTASE"/>
    <property type="match status" value="1"/>
</dbReference>
<comment type="function">
    <text evidence="9">Catalyzes the NADPH-dependent reduction of ketopantoate into pantoic acid.</text>
</comment>
<dbReference type="SUPFAM" id="SSF48179">
    <property type="entry name" value="6-phosphogluconate dehydrogenase C-terminal domain-like"/>
    <property type="match status" value="1"/>
</dbReference>
<dbReference type="AlphaFoldDB" id="A0A1H4GSG6"/>
<proteinExistence type="inferred from homology"/>
<evidence type="ECO:0000256" key="9">
    <source>
        <dbReference type="RuleBase" id="RU362068"/>
    </source>
</evidence>
<dbReference type="Gene3D" id="3.40.50.720">
    <property type="entry name" value="NAD(P)-binding Rossmann-like Domain"/>
    <property type="match status" value="1"/>
</dbReference>
<comment type="catalytic activity">
    <reaction evidence="8 9">
        <text>(R)-pantoate + NADP(+) = 2-dehydropantoate + NADPH + H(+)</text>
        <dbReference type="Rhea" id="RHEA:16233"/>
        <dbReference type="ChEBI" id="CHEBI:11561"/>
        <dbReference type="ChEBI" id="CHEBI:15378"/>
        <dbReference type="ChEBI" id="CHEBI:15980"/>
        <dbReference type="ChEBI" id="CHEBI:57783"/>
        <dbReference type="ChEBI" id="CHEBI:58349"/>
        <dbReference type="EC" id="1.1.1.169"/>
    </reaction>
</comment>
<reference evidence="13" key="1">
    <citation type="submission" date="2016-10" db="EMBL/GenBank/DDBJ databases">
        <authorList>
            <person name="Varghese N."/>
            <person name="Submissions S."/>
        </authorList>
    </citation>
    <scope>NUCLEOTIDE SEQUENCE [LARGE SCALE GENOMIC DNA]</scope>
    <source>
        <strain evidence="13">DSM 23920</strain>
    </source>
</reference>
<evidence type="ECO:0000256" key="2">
    <source>
        <dbReference type="ARBA" id="ARBA00007870"/>
    </source>
</evidence>
<sequence length="304" mass="33081">MKVYIIGYGAIGKALAVFLKREGRDVTLLRGRRGEGAKGEVPLNITMPDDTVQEAAVEVATLDAFGELDGVVVLANKSFGNRQLAQSLVDKTGHSPLVILQNGLDVEAPFLEAGFKDVYRCVLFATAQVEDEMMVRFKPVAASPIGVIEGWTEILSKVVETLSTPSFQFNAEASIQEVIWKKAIVNSAFNSICPLLEIDNGVFYRNEEALAIARQVIEECLLVAKAKGVQLELGEVLNLLLQISKSSDGQLISTLQDIKKHRPTEIDTLNMAIAAMADSMKIGERVAVTRALGKLIKIKETVNL</sequence>
<dbReference type="Pfam" id="PF02558">
    <property type="entry name" value="ApbA"/>
    <property type="match status" value="1"/>
</dbReference>
<dbReference type="PANTHER" id="PTHR21708:SF26">
    <property type="entry name" value="2-DEHYDROPANTOATE 2-REDUCTASE"/>
    <property type="match status" value="1"/>
</dbReference>
<dbReference type="Gene3D" id="1.10.1040.10">
    <property type="entry name" value="N-(1-d-carboxylethyl)-l-norvaline Dehydrogenase, domain 2"/>
    <property type="match status" value="1"/>
</dbReference>
<evidence type="ECO:0000256" key="8">
    <source>
        <dbReference type="ARBA" id="ARBA00048793"/>
    </source>
</evidence>
<evidence type="ECO:0000256" key="1">
    <source>
        <dbReference type="ARBA" id="ARBA00004994"/>
    </source>
</evidence>
<dbReference type="InterPro" id="IPR051402">
    <property type="entry name" value="KPR-Related"/>
</dbReference>
<dbReference type="OrthoDB" id="9800163at2"/>
<dbReference type="InterPro" id="IPR013332">
    <property type="entry name" value="KPR_N"/>
</dbReference>
<evidence type="ECO:0000256" key="3">
    <source>
        <dbReference type="ARBA" id="ARBA00013014"/>
    </source>
</evidence>
<keyword evidence="6 9" id="KW-0560">Oxidoreductase</keyword>
<evidence type="ECO:0000256" key="7">
    <source>
        <dbReference type="ARBA" id="ARBA00032024"/>
    </source>
</evidence>
<dbReference type="InterPro" id="IPR008927">
    <property type="entry name" value="6-PGluconate_DH-like_C_sf"/>
</dbReference>
<dbReference type="UniPathway" id="UPA00028">
    <property type="reaction ID" value="UER00004"/>
</dbReference>
<dbReference type="GO" id="GO:0008677">
    <property type="term" value="F:2-dehydropantoate 2-reductase activity"/>
    <property type="evidence" value="ECO:0007669"/>
    <property type="project" value="UniProtKB-EC"/>
</dbReference>
<keyword evidence="9" id="KW-0566">Pantothenate biosynthesis</keyword>
<dbReference type="NCBIfam" id="TIGR00745">
    <property type="entry name" value="apbA_panE"/>
    <property type="match status" value="1"/>
</dbReference>
<dbReference type="RefSeq" id="WP_089766249.1">
    <property type="nucleotide sequence ID" value="NZ_BKAT01000076.1"/>
</dbReference>
<protein>
    <recommendedName>
        <fullName evidence="4 9">2-dehydropantoate 2-reductase</fullName>
        <ecNumber evidence="3 9">1.1.1.169</ecNumber>
    </recommendedName>
    <alternativeName>
        <fullName evidence="7 9">Ketopantoate reductase</fullName>
    </alternativeName>
</protein>
<accession>A0A1H4GSG6</accession>
<dbReference type="InterPro" id="IPR036291">
    <property type="entry name" value="NAD(P)-bd_dom_sf"/>
</dbReference>
<dbReference type="Pfam" id="PF08546">
    <property type="entry name" value="ApbA_C"/>
    <property type="match status" value="1"/>
</dbReference>
<comment type="pathway">
    <text evidence="1 9">Cofactor biosynthesis; (R)-pantothenate biosynthesis; (R)-pantoate from 3-methyl-2-oxobutanoate: step 2/2.</text>
</comment>
<evidence type="ECO:0000256" key="6">
    <source>
        <dbReference type="ARBA" id="ARBA00023002"/>
    </source>
</evidence>
<dbReference type="InterPro" id="IPR013328">
    <property type="entry name" value="6PGD_dom2"/>
</dbReference>
<evidence type="ECO:0000313" key="12">
    <source>
        <dbReference type="EMBL" id="SEB11572.1"/>
    </source>
</evidence>
<name>A0A1H4GSG6_9BACT</name>
<dbReference type="GO" id="GO:0005737">
    <property type="term" value="C:cytoplasm"/>
    <property type="evidence" value="ECO:0007669"/>
    <property type="project" value="TreeGrafter"/>
</dbReference>
<comment type="similarity">
    <text evidence="2 9">Belongs to the ketopantoate reductase family.</text>
</comment>
<dbReference type="STRING" id="408074.SAMN05660909_05595"/>
<feature type="domain" description="Ketopantoate reductase C-terminal" evidence="11">
    <location>
        <begin position="175"/>
        <end position="299"/>
    </location>
</feature>
<evidence type="ECO:0000259" key="10">
    <source>
        <dbReference type="Pfam" id="PF02558"/>
    </source>
</evidence>